<dbReference type="Pfam" id="PF17802">
    <property type="entry name" value="SpaA"/>
    <property type="match status" value="2"/>
</dbReference>
<keyword evidence="2" id="KW-0472">Membrane</keyword>
<dbReference type="InterPro" id="IPR041033">
    <property type="entry name" value="SpaA_PFL_dom_1"/>
</dbReference>
<feature type="domain" description="SpaA-like prealbumin fold" evidence="4">
    <location>
        <begin position="380"/>
        <end position="448"/>
    </location>
</feature>
<dbReference type="EMBL" id="BMKI01000015">
    <property type="protein sequence ID" value="GGD03302.1"/>
    <property type="molecule type" value="Genomic_DNA"/>
</dbReference>
<keyword evidence="2" id="KW-0812">Transmembrane</keyword>
<gene>
    <name evidence="6" type="ORF">GCM10011573_35950</name>
</gene>
<dbReference type="NCBIfam" id="TIGR04228">
    <property type="entry name" value="isopep_sspB_C2"/>
    <property type="match status" value="1"/>
</dbReference>
<protein>
    <submittedName>
        <fullName evidence="6">Uncharacterized protein</fullName>
    </submittedName>
</protein>
<dbReference type="InterPro" id="IPR032300">
    <property type="entry name" value="Antigen_C"/>
</dbReference>
<reference evidence="7" key="1">
    <citation type="journal article" date="2019" name="Int. J. Syst. Evol. Microbiol.">
        <title>The Global Catalogue of Microorganisms (GCM) 10K type strain sequencing project: providing services to taxonomists for standard genome sequencing and annotation.</title>
        <authorList>
            <consortium name="The Broad Institute Genomics Platform"/>
            <consortium name="The Broad Institute Genome Sequencing Center for Infectious Disease"/>
            <person name="Wu L."/>
            <person name="Ma J."/>
        </authorList>
    </citation>
    <scope>NUCLEOTIDE SEQUENCE [LARGE SCALE GENOMIC DNA]</scope>
    <source>
        <strain evidence="7">CGMCC 1.15942</strain>
    </source>
</reference>
<feature type="region of interest" description="Disordered" evidence="1">
    <location>
        <begin position="1043"/>
        <end position="1063"/>
    </location>
</feature>
<dbReference type="SUPFAM" id="SSF49478">
    <property type="entry name" value="Cna protein B-type domain"/>
    <property type="match status" value="1"/>
</dbReference>
<evidence type="ECO:0000256" key="1">
    <source>
        <dbReference type="SAM" id="MobiDB-lite"/>
    </source>
</evidence>
<dbReference type="InterPro" id="IPR013783">
    <property type="entry name" value="Ig-like_fold"/>
</dbReference>
<evidence type="ECO:0000313" key="6">
    <source>
        <dbReference type="EMBL" id="GGD03302.1"/>
    </source>
</evidence>
<evidence type="ECO:0000259" key="3">
    <source>
        <dbReference type="Pfam" id="PF16364"/>
    </source>
</evidence>
<feature type="domain" description="SpaA-like prealbumin fold" evidence="4">
    <location>
        <begin position="471"/>
        <end position="544"/>
    </location>
</feature>
<feature type="compositionally biased region" description="Pro residues" evidence="1">
    <location>
        <begin position="853"/>
        <end position="862"/>
    </location>
</feature>
<name>A0ABQ1PTZ5_9ENTE</name>
<evidence type="ECO:0000259" key="4">
    <source>
        <dbReference type="Pfam" id="PF17802"/>
    </source>
</evidence>
<feature type="transmembrane region" description="Helical" evidence="2">
    <location>
        <begin position="1248"/>
        <end position="1267"/>
    </location>
</feature>
<proteinExistence type="predicted"/>
<evidence type="ECO:0000259" key="5">
    <source>
        <dbReference type="Pfam" id="PF17998"/>
    </source>
</evidence>
<feature type="region of interest" description="Disordered" evidence="1">
    <location>
        <begin position="814"/>
        <end position="833"/>
    </location>
</feature>
<dbReference type="Pfam" id="PF16364">
    <property type="entry name" value="Antigen_C"/>
    <property type="match status" value="1"/>
</dbReference>
<accession>A0ABQ1PTZ5</accession>
<evidence type="ECO:0000256" key="2">
    <source>
        <dbReference type="SAM" id="Phobius"/>
    </source>
</evidence>
<feature type="domain" description="Adhesin isopeptide-forming adherence" evidence="5">
    <location>
        <begin position="1056"/>
        <end position="1200"/>
    </location>
</feature>
<dbReference type="Proteomes" id="UP000630615">
    <property type="component" value="Unassembled WGS sequence"/>
</dbReference>
<dbReference type="InterPro" id="IPR026345">
    <property type="entry name" value="Adh_isopep-form_adh_dom"/>
</dbReference>
<dbReference type="Gene3D" id="2.60.40.740">
    <property type="match status" value="2"/>
</dbReference>
<dbReference type="Pfam" id="PF17998">
    <property type="entry name" value="AgI_II_C2"/>
    <property type="match status" value="1"/>
</dbReference>
<organism evidence="6 7">
    <name type="scientific">Enterococcus wangshanyuanii</name>
    <dbReference type="NCBI Taxonomy" id="2005703"/>
    <lineage>
        <taxon>Bacteria</taxon>
        <taxon>Bacillati</taxon>
        <taxon>Bacillota</taxon>
        <taxon>Bacilli</taxon>
        <taxon>Lactobacillales</taxon>
        <taxon>Enterococcaceae</taxon>
        <taxon>Enterococcus</taxon>
    </lineage>
</organism>
<feature type="region of interest" description="Disordered" evidence="1">
    <location>
        <begin position="1195"/>
        <end position="1231"/>
    </location>
</feature>
<feature type="compositionally biased region" description="Basic and acidic residues" evidence="1">
    <location>
        <begin position="1202"/>
        <end position="1231"/>
    </location>
</feature>
<dbReference type="RefSeq" id="WP_088271975.1">
    <property type="nucleotide sequence ID" value="NZ_BMKI01000015.1"/>
</dbReference>
<comment type="caution">
    <text evidence="6">The sequence shown here is derived from an EMBL/GenBank/DDBJ whole genome shotgun (WGS) entry which is preliminary data.</text>
</comment>
<sequence>MEKKEQTQKWKKRLLGAVLFGVLCVNALIPMAPFSQLLLQEAQAFTIPSGVTEIGKINNAPVLKAPTNDMDDPWFQELTQNLFEEIGSPSHVIKQVTWGTDTVLYNGKDLSSFGSAPTTIFGGDGYLPTDKGINLKVGQAATIMNVGTAIQISTGKEIPLSMVVTLKSVEGFGSSTSPLTAFDEALLVAKSQNGVLTLGWGILSEGGTEGGGQGEGGGIEGGGSSDGSSLMFLDNINYSVILVDNTGQPLPDDTLMPIKMSDIDASQLATMDGEGALGYILSPDTKLSISGNGMVSSPGGAINNDTTQLSPNSYLVLKRWNKNTVGYKYTDGLNNHADIVTGIFGVIPSWQVGGYLSIDKSTLQYGKDNWNKFYSFDTLSFDVYNKQGKVVDTIKLDKNGNGKSKYLPVGEYTLKEKSSNWASSGQTVRPDTTIKVQAGKTTPVKLENIAVTGQITIKKTGVESGADMWNEKYNLKGNKFELKSVTDGKTYTITTDETGTAIKKDLPLGEYTITEISSSAGFANTFKPQTVKLTYKDQNTEVVFGEAKGTNQEIKGQNLLQKEDVDTGLDQNGKAVLKTAKFQLFYDDDSTGSSKHKQGDPVKWSDIPNPELLAGEKVTSAVIGGNKVDFGDQVVIDVDDEKLTAAVGNLPLGKFYWYEVDAGEGYVTDAIKHTFEITKQDDQTLVTVTTDTNSKNRAIEAAIKISKMFTLPENEGSSGFNDIEFIANPLEGTIAEPVTMVTGVDPVTGDDGYALGNLVYGDWVLEEKSEPEGRKKIRPIYIHMETDQEKDILTISASYNKDFSNPYSTRKFALQDSSTEKNPNSKGTVGSVTTEKPTISLSTLHFNNNPDTPDVPTPPTPPTKDVTKTDGGESINEGDVALNSDFFYVLNSSVLQLNRQDTTSWTINDDYDENFDRYNGTFKLYATKDFDSYKAGDELPQDFVKAEDKKGKVLFTAQKAFLDVVNKHKDKEVGFTIHASFYRFKDSDKVLNTFVETINDVKQDSNEVYTKTPKPEPHKFDLSKEKFDLTGDKLLDDDSEMKDRYADSNKDPYNDKTDNNEKENINTTDVKAGQTLYYQLWLDTRPFDETSELTYLRMVDKYDAASVTVNKDQLKVYDAKGTDFTKYFKIEDDGKGTLTISANVFKKAKNSKGEEVSIVDTEKIPFGQFYKIDAPMTVKKDVKAGIDIINTADQQWQDSDGTEEHHETEKRVNKVPKAADPKKEEPKSPVEKVAEKVLPHTGDSPTSIFVKLLGWIITLSSIIFFTVRSKRNKQIVNDEEPF</sequence>
<feature type="region of interest" description="Disordered" evidence="1">
    <location>
        <begin position="842"/>
        <end position="875"/>
    </location>
</feature>
<keyword evidence="7" id="KW-1185">Reference proteome</keyword>
<feature type="compositionally biased region" description="Polar residues" evidence="1">
    <location>
        <begin position="815"/>
        <end position="833"/>
    </location>
</feature>
<feature type="domain" description="Cell surface antigen C-terminal" evidence="3">
    <location>
        <begin position="862"/>
        <end position="1013"/>
    </location>
</feature>
<keyword evidence="2" id="KW-1133">Transmembrane helix</keyword>
<evidence type="ECO:0000313" key="7">
    <source>
        <dbReference type="Proteomes" id="UP000630615"/>
    </source>
</evidence>
<dbReference type="Gene3D" id="2.60.40.10">
    <property type="entry name" value="Immunoglobulins"/>
    <property type="match status" value="2"/>
</dbReference>